<dbReference type="VEuPathDB" id="FungiDB:BO71DRAFT_101293"/>
<organism evidence="1 2">
    <name type="scientific">Aspergillus ellipticus CBS 707.79</name>
    <dbReference type="NCBI Taxonomy" id="1448320"/>
    <lineage>
        <taxon>Eukaryota</taxon>
        <taxon>Fungi</taxon>
        <taxon>Dikarya</taxon>
        <taxon>Ascomycota</taxon>
        <taxon>Pezizomycotina</taxon>
        <taxon>Eurotiomycetes</taxon>
        <taxon>Eurotiomycetidae</taxon>
        <taxon>Eurotiales</taxon>
        <taxon>Aspergillaceae</taxon>
        <taxon>Aspergillus</taxon>
        <taxon>Aspergillus subgen. Circumdati</taxon>
    </lineage>
</organism>
<evidence type="ECO:0000313" key="1">
    <source>
        <dbReference type="EMBL" id="PYH97786.1"/>
    </source>
</evidence>
<proteinExistence type="predicted"/>
<dbReference type="AlphaFoldDB" id="A0A319DJV6"/>
<dbReference type="Proteomes" id="UP000247810">
    <property type="component" value="Unassembled WGS sequence"/>
</dbReference>
<reference evidence="1 2" key="1">
    <citation type="submission" date="2018-02" db="EMBL/GenBank/DDBJ databases">
        <title>The genomes of Aspergillus section Nigri reveals drivers in fungal speciation.</title>
        <authorList>
            <consortium name="DOE Joint Genome Institute"/>
            <person name="Vesth T.C."/>
            <person name="Nybo J."/>
            <person name="Theobald S."/>
            <person name="Brandl J."/>
            <person name="Frisvad J.C."/>
            <person name="Nielsen K.F."/>
            <person name="Lyhne E.K."/>
            <person name="Kogle M.E."/>
            <person name="Kuo A."/>
            <person name="Riley R."/>
            <person name="Clum A."/>
            <person name="Nolan M."/>
            <person name="Lipzen A."/>
            <person name="Salamov A."/>
            <person name="Henrissat B."/>
            <person name="Wiebenga A."/>
            <person name="De vries R.P."/>
            <person name="Grigoriev I.V."/>
            <person name="Mortensen U.H."/>
            <person name="Andersen M.R."/>
            <person name="Baker S.E."/>
        </authorList>
    </citation>
    <scope>NUCLEOTIDE SEQUENCE [LARGE SCALE GENOMIC DNA]</scope>
    <source>
        <strain evidence="1 2">CBS 707.79</strain>
    </source>
</reference>
<dbReference type="EMBL" id="KZ825818">
    <property type="protein sequence ID" value="PYH97786.1"/>
    <property type="molecule type" value="Genomic_DNA"/>
</dbReference>
<gene>
    <name evidence="1" type="ORF">BO71DRAFT_101293</name>
</gene>
<accession>A0A319DJV6</accession>
<sequence length="179" mass="20249">MACRGIDECNRGLSAAIHIPCDGRVGGSFGVMICPEVRNISRVPPEFQHVLFKTCPTSIDLILLAAAVWTRLQEQHTRPQSSIWSLDQCTLPRRMKDEYPLHQGSPESFSPIPITNLIAIHSTNILYDRWRTRGTPSFSSPPRVFHESMNSRQWLSTCLMTTLVLQGRRVIAVHNSVWV</sequence>
<evidence type="ECO:0000313" key="2">
    <source>
        <dbReference type="Proteomes" id="UP000247810"/>
    </source>
</evidence>
<name>A0A319DJV6_9EURO</name>
<protein>
    <submittedName>
        <fullName evidence="1">Uncharacterized protein</fullName>
    </submittedName>
</protein>
<keyword evidence="2" id="KW-1185">Reference proteome</keyword>